<dbReference type="GO" id="GO:0006777">
    <property type="term" value="P:Mo-molybdopterin cofactor biosynthetic process"/>
    <property type="evidence" value="ECO:0007669"/>
    <property type="project" value="UniProtKB-KW"/>
</dbReference>
<dbReference type="AlphaFoldDB" id="A0A7J3SKA5"/>
<evidence type="ECO:0000313" key="4">
    <source>
        <dbReference type="EMBL" id="HGZ59947.1"/>
    </source>
</evidence>
<dbReference type="InterPro" id="IPR005110">
    <property type="entry name" value="MoeA_linker/N"/>
</dbReference>
<gene>
    <name evidence="4" type="ORF">ENW83_01905</name>
</gene>
<dbReference type="SUPFAM" id="SSF53218">
    <property type="entry name" value="Molybdenum cofactor biosynthesis proteins"/>
    <property type="match status" value="1"/>
</dbReference>
<dbReference type="SUPFAM" id="SSF53850">
    <property type="entry name" value="Periplasmic binding protein-like II"/>
    <property type="match status" value="1"/>
</dbReference>
<evidence type="ECO:0000256" key="2">
    <source>
        <dbReference type="ARBA" id="ARBA00023150"/>
    </source>
</evidence>
<dbReference type="SMART" id="SM00852">
    <property type="entry name" value="MoCF_biosynth"/>
    <property type="match status" value="1"/>
</dbReference>
<dbReference type="InterPro" id="IPR005111">
    <property type="entry name" value="MoeA_C_domain_IV"/>
</dbReference>
<dbReference type="CDD" id="cd00887">
    <property type="entry name" value="MoeA"/>
    <property type="match status" value="1"/>
</dbReference>
<dbReference type="NCBIfam" id="NF011068">
    <property type="entry name" value="PRK14498.1"/>
    <property type="match status" value="1"/>
</dbReference>
<dbReference type="Gene3D" id="2.170.190.11">
    <property type="entry name" value="Molybdopterin biosynthesis moea protein, domain 3"/>
    <property type="match status" value="1"/>
</dbReference>
<organism evidence="4">
    <name type="scientific">Fervidicoccus fontis</name>
    <dbReference type="NCBI Taxonomy" id="683846"/>
    <lineage>
        <taxon>Archaea</taxon>
        <taxon>Thermoproteota</taxon>
        <taxon>Thermoprotei</taxon>
        <taxon>Fervidicoccales</taxon>
        <taxon>Fervidicoccaceae</taxon>
        <taxon>Fervidicoccus</taxon>
    </lineage>
</organism>
<comment type="caution">
    <text evidence="4">The sequence shown here is derived from an EMBL/GenBank/DDBJ whole genome shotgun (WGS) entry which is preliminary data.</text>
</comment>
<dbReference type="InterPro" id="IPR038987">
    <property type="entry name" value="MoeA-like"/>
</dbReference>
<dbReference type="SUPFAM" id="SSF63867">
    <property type="entry name" value="MoeA C-terminal domain-like"/>
    <property type="match status" value="1"/>
</dbReference>
<dbReference type="GO" id="GO:0061599">
    <property type="term" value="F:molybdopterin molybdotransferase activity"/>
    <property type="evidence" value="ECO:0007669"/>
    <property type="project" value="TreeGrafter"/>
</dbReference>
<dbReference type="SUPFAM" id="SSF63882">
    <property type="entry name" value="MoeA N-terminal region -like"/>
    <property type="match status" value="1"/>
</dbReference>
<proteinExistence type="predicted"/>
<keyword evidence="2" id="KW-0501">Molybdenum cofactor biosynthesis</keyword>
<evidence type="ECO:0000259" key="3">
    <source>
        <dbReference type="SMART" id="SM00852"/>
    </source>
</evidence>
<feature type="domain" description="MoaB/Mog" evidence="3">
    <location>
        <begin position="197"/>
        <end position="334"/>
    </location>
</feature>
<dbReference type="Gene3D" id="3.40.980.10">
    <property type="entry name" value="MoaB/Mog-like domain"/>
    <property type="match status" value="1"/>
</dbReference>
<dbReference type="Pfam" id="PF12727">
    <property type="entry name" value="PBP_like"/>
    <property type="match status" value="1"/>
</dbReference>
<evidence type="ECO:0000256" key="1">
    <source>
        <dbReference type="ARBA" id="ARBA00005046"/>
    </source>
</evidence>
<comment type="pathway">
    <text evidence="1">Cofactor biosynthesis; molybdopterin biosynthesis.</text>
</comment>
<dbReference type="Pfam" id="PF03454">
    <property type="entry name" value="MoeA_C"/>
    <property type="match status" value="1"/>
</dbReference>
<dbReference type="Pfam" id="PF03453">
    <property type="entry name" value="MoeA_N"/>
    <property type="match status" value="1"/>
</dbReference>
<name>A0A7J3SKA5_9CREN</name>
<dbReference type="GO" id="GO:0005737">
    <property type="term" value="C:cytoplasm"/>
    <property type="evidence" value="ECO:0007669"/>
    <property type="project" value="TreeGrafter"/>
</dbReference>
<dbReference type="InterPro" id="IPR001453">
    <property type="entry name" value="MoaB/Mog_dom"/>
</dbReference>
<protein>
    <submittedName>
        <fullName evidence="4">Molybdopterin biosynthesis protein</fullName>
    </submittedName>
</protein>
<dbReference type="PANTHER" id="PTHR10192:SF5">
    <property type="entry name" value="GEPHYRIN"/>
    <property type="match status" value="1"/>
</dbReference>
<dbReference type="Gene3D" id="2.40.340.10">
    <property type="entry name" value="MoeA, C-terminal, domain IV"/>
    <property type="match status" value="1"/>
</dbReference>
<dbReference type="EMBL" id="DTLS01000051">
    <property type="protein sequence ID" value="HGZ59947.1"/>
    <property type="molecule type" value="Genomic_DNA"/>
</dbReference>
<reference evidence="4" key="1">
    <citation type="journal article" date="2020" name="mSystems">
        <title>Genome- and Community-Level Interaction Insights into Carbon Utilization and Element Cycling Functions of Hydrothermarchaeota in Hydrothermal Sediment.</title>
        <authorList>
            <person name="Zhou Z."/>
            <person name="Liu Y."/>
            <person name="Xu W."/>
            <person name="Pan J."/>
            <person name="Luo Z.H."/>
            <person name="Li M."/>
        </authorList>
    </citation>
    <scope>NUCLEOTIDE SEQUENCE [LARGE SCALE GENOMIC DNA]</scope>
    <source>
        <strain evidence="4">SpSt-885</strain>
    </source>
</reference>
<dbReference type="NCBIfam" id="TIGR00177">
    <property type="entry name" value="molyb_syn"/>
    <property type="match status" value="1"/>
</dbReference>
<dbReference type="InterPro" id="IPR036135">
    <property type="entry name" value="MoeA_linker/N_sf"/>
</dbReference>
<dbReference type="UniPathway" id="UPA00344"/>
<dbReference type="PANTHER" id="PTHR10192">
    <property type="entry name" value="MOLYBDOPTERIN BIOSYNTHESIS PROTEIN"/>
    <property type="match status" value="1"/>
</dbReference>
<dbReference type="Pfam" id="PF00994">
    <property type="entry name" value="MoCF_biosynth"/>
    <property type="match status" value="1"/>
</dbReference>
<dbReference type="Gene3D" id="3.90.105.10">
    <property type="entry name" value="Molybdopterin biosynthesis moea protein, domain 2"/>
    <property type="match status" value="1"/>
</dbReference>
<accession>A0A7J3SKA5</accession>
<sequence>MGVVDLETDRKIFHVLLSPEEALEVIRKEGVLSPLGTELVKLEESVNRVIAKDIYSPLDYPPFDRSEVDGYAVNAKFVEGCDELHPVRLKLKGFQKVGKPAFAEVGEKEAIGIDTGAIIPRGANAVVMEEHTMLYEGSSVEVRRPVAAGENISFAGSDIAKGELIIPRGTVLSPEKVAVLSSLGIDEVEVYKSPRISVLSTGNELVEPGLPLEAGKIYESNGRMILSYLSSLGIKAFFGGFVTDEYEIVRDRIQRLLESSDVVITSGGTSAGEKDVIYRVFQDIGKIIVHGLKMKPGKPTVIATAGKKLLIGLPGFPLSALSNMILLVEPMLMEIMGAFHRDAKMTALFAGKLRKGLGKTWVLPVMLSRIGNSLYAVPVPSQSGSVSALMRTDAIAILPEEADIINDGASVSVVPIRSRGVPWKDALVVGSHDLMLQEIISGLGLSEKVGVAYVGSFRGLWLLRRGVIDIAPVHLLDPDTGDYNVPIIKNDRELREKSVLVKGYRRKLVLAYRTGEIIKGLEDILERNLRFVNRNQGSGTRAYIDAMLEKIAKARGISKEEISRQLRGYEYEVPNHNAVAAAIAQGRADAGICIEHAAYLYGLEYKELTEEHYDFAILKEGLNKDPVKGFIEFLKSDMLKNLTKKYKGYVVDETTGNVICC</sequence>
<dbReference type="InterPro" id="IPR036425">
    <property type="entry name" value="MoaB/Mog-like_dom_sf"/>
</dbReference>
<dbReference type="InterPro" id="IPR036688">
    <property type="entry name" value="MoeA_C_domain_IV_sf"/>
</dbReference>
<dbReference type="InterPro" id="IPR024370">
    <property type="entry name" value="PBP_domain"/>
</dbReference>